<dbReference type="PANTHER" id="PTHR43280">
    <property type="entry name" value="ARAC-FAMILY TRANSCRIPTIONAL REGULATOR"/>
    <property type="match status" value="1"/>
</dbReference>
<dbReference type="PROSITE" id="PS00041">
    <property type="entry name" value="HTH_ARAC_FAMILY_1"/>
    <property type="match status" value="1"/>
</dbReference>
<gene>
    <name evidence="5" type="ORF">MKQ68_06890</name>
</gene>
<keyword evidence="1" id="KW-0805">Transcription regulation</keyword>
<dbReference type="Pfam" id="PF02311">
    <property type="entry name" value="AraC_binding"/>
    <property type="match status" value="1"/>
</dbReference>
<dbReference type="InterPro" id="IPR020449">
    <property type="entry name" value="Tscrpt_reg_AraC-type_HTH"/>
</dbReference>
<accession>A0ABY6J633</accession>
<dbReference type="EMBL" id="CP107006">
    <property type="protein sequence ID" value="UYQ94816.1"/>
    <property type="molecule type" value="Genomic_DNA"/>
</dbReference>
<evidence type="ECO:0000256" key="3">
    <source>
        <dbReference type="ARBA" id="ARBA00023163"/>
    </source>
</evidence>
<dbReference type="Pfam" id="PF12833">
    <property type="entry name" value="HTH_18"/>
    <property type="match status" value="1"/>
</dbReference>
<evidence type="ECO:0000256" key="1">
    <source>
        <dbReference type="ARBA" id="ARBA00023015"/>
    </source>
</evidence>
<feature type="domain" description="HTH araC/xylS-type" evidence="4">
    <location>
        <begin position="189"/>
        <end position="287"/>
    </location>
</feature>
<keyword evidence="3" id="KW-0804">Transcription</keyword>
<sequence length="290" mass="33099">MNNYYKYLPVSAEDKKWGLYVLNAGCNRVEKEKAYPSGGHPPPYSFSWESGRVLHEFQLIYLSHGKGTFESASCPLTEVNEGSVFLLFPYEWHRYKPDSDTGWDEWWTGCKGPVLDNLLRRGFFSPAQPLLHIGYNEEVTRLFQEIIDQSRDEKPGYQPLISGAVLHLFGLIHSLSRQGLSPADEGLVAKARLYLRAHLTEDISFEALSAELQVSYSSFRKAFKLHTGMPPHQYLLELRMEKARQLLSGSDLPVKAIAVDAGFESAFYFSKMFRKKMGLTPGEYRKQMGR</sequence>
<evidence type="ECO:0000313" key="6">
    <source>
        <dbReference type="Proteomes" id="UP001162741"/>
    </source>
</evidence>
<dbReference type="InterPro" id="IPR009057">
    <property type="entry name" value="Homeodomain-like_sf"/>
</dbReference>
<dbReference type="Proteomes" id="UP001162741">
    <property type="component" value="Chromosome"/>
</dbReference>
<keyword evidence="2" id="KW-0238">DNA-binding</keyword>
<dbReference type="InterPro" id="IPR018060">
    <property type="entry name" value="HTH_AraC"/>
</dbReference>
<keyword evidence="6" id="KW-1185">Reference proteome</keyword>
<evidence type="ECO:0000259" key="4">
    <source>
        <dbReference type="PROSITE" id="PS01124"/>
    </source>
</evidence>
<dbReference type="InterPro" id="IPR003313">
    <property type="entry name" value="AraC-bd"/>
</dbReference>
<dbReference type="SUPFAM" id="SSF46689">
    <property type="entry name" value="Homeodomain-like"/>
    <property type="match status" value="2"/>
</dbReference>
<evidence type="ECO:0000313" key="5">
    <source>
        <dbReference type="EMBL" id="UYQ94816.1"/>
    </source>
</evidence>
<dbReference type="RefSeq" id="WP_264282647.1">
    <property type="nucleotide sequence ID" value="NZ_CP107006.1"/>
</dbReference>
<proteinExistence type="predicted"/>
<reference evidence="5" key="1">
    <citation type="submission" date="2022-10" db="EMBL/GenBank/DDBJ databases">
        <title>Chitinophaga sp. nov., isolated from soil.</title>
        <authorList>
            <person name="Jeon C.O."/>
        </authorList>
    </citation>
    <scope>NUCLEOTIDE SEQUENCE</scope>
    <source>
        <strain evidence="5">R8</strain>
    </source>
</reference>
<name>A0ABY6J633_9BACT</name>
<dbReference type="PRINTS" id="PR00032">
    <property type="entry name" value="HTHARAC"/>
</dbReference>
<dbReference type="InterPro" id="IPR018062">
    <property type="entry name" value="HTH_AraC-typ_CS"/>
</dbReference>
<evidence type="ECO:0000256" key="2">
    <source>
        <dbReference type="ARBA" id="ARBA00023125"/>
    </source>
</evidence>
<dbReference type="SUPFAM" id="SSF51215">
    <property type="entry name" value="Regulatory protein AraC"/>
    <property type="match status" value="1"/>
</dbReference>
<dbReference type="PANTHER" id="PTHR43280:SF30">
    <property type="entry name" value="MMSAB OPERON REGULATORY PROTEIN"/>
    <property type="match status" value="1"/>
</dbReference>
<dbReference type="PROSITE" id="PS01124">
    <property type="entry name" value="HTH_ARAC_FAMILY_2"/>
    <property type="match status" value="1"/>
</dbReference>
<organism evidence="5 6">
    <name type="scientific">Chitinophaga horti</name>
    <dbReference type="NCBI Taxonomy" id="2920382"/>
    <lineage>
        <taxon>Bacteria</taxon>
        <taxon>Pseudomonadati</taxon>
        <taxon>Bacteroidota</taxon>
        <taxon>Chitinophagia</taxon>
        <taxon>Chitinophagales</taxon>
        <taxon>Chitinophagaceae</taxon>
        <taxon>Chitinophaga</taxon>
    </lineage>
</organism>
<dbReference type="InterPro" id="IPR037923">
    <property type="entry name" value="HTH-like"/>
</dbReference>
<dbReference type="SMART" id="SM00342">
    <property type="entry name" value="HTH_ARAC"/>
    <property type="match status" value="1"/>
</dbReference>
<dbReference type="Gene3D" id="1.10.10.60">
    <property type="entry name" value="Homeodomain-like"/>
    <property type="match status" value="2"/>
</dbReference>
<protein>
    <submittedName>
        <fullName evidence="5">AraC family transcriptional regulator</fullName>
    </submittedName>
</protein>